<dbReference type="InterPro" id="IPR043504">
    <property type="entry name" value="Peptidase_S1_PA_chymotrypsin"/>
</dbReference>
<evidence type="ECO:0000313" key="8">
    <source>
        <dbReference type="Proteomes" id="UP000675900"/>
    </source>
</evidence>
<evidence type="ECO:0000256" key="2">
    <source>
        <dbReference type="ARBA" id="ARBA00022801"/>
    </source>
</evidence>
<evidence type="ECO:0000259" key="6">
    <source>
        <dbReference type="PROSITE" id="PS50240"/>
    </source>
</evidence>
<keyword evidence="8" id="KW-1185">Reference proteome</keyword>
<reference evidence="7" key="1">
    <citation type="submission" date="2025-08" db="UniProtKB">
        <authorList>
            <consortium name="Ensembl"/>
        </authorList>
    </citation>
    <scope>IDENTIFICATION</scope>
</reference>
<dbReference type="PROSITE" id="PS00134">
    <property type="entry name" value="TRYPSIN_HIS"/>
    <property type="match status" value="1"/>
</dbReference>
<dbReference type="Pfam" id="PF00089">
    <property type="entry name" value="Trypsin"/>
    <property type="match status" value="1"/>
</dbReference>
<dbReference type="InterPro" id="IPR018114">
    <property type="entry name" value="TRYPSIN_HIS"/>
</dbReference>
<dbReference type="GO" id="GO:0006508">
    <property type="term" value="P:proteolysis"/>
    <property type="evidence" value="ECO:0007669"/>
    <property type="project" value="UniProtKB-KW"/>
</dbReference>
<evidence type="ECO:0000256" key="3">
    <source>
        <dbReference type="ARBA" id="ARBA00022825"/>
    </source>
</evidence>
<dbReference type="InterPro" id="IPR001254">
    <property type="entry name" value="Trypsin_dom"/>
</dbReference>
<feature type="region of interest" description="Disordered" evidence="5">
    <location>
        <begin position="1"/>
        <end position="51"/>
    </location>
</feature>
<protein>
    <submittedName>
        <fullName evidence="7">Transmembrane serine protease 12</fullName>
    </submittedName>
</protein>
<dbReference type="GO" id="GO:0004252">
    <property type="term" value="F:serine-type endopeptidase activity"/>
    <property type="evidence" value="ECO:0007669"/>
    <property type="project" value="InterPro"/>
</dbReference>
<dbReference type="CDD" id="cd00190">
    <property type="entry name" value="Tryp_SPc"/>
    <property type="match status" value="1"/>
</dbReference>
<dbReference type="AlphaFoldDB" id="A0A8C9JJ80"/>
<dbReference type="InterPro" id="IPR001314">
    <property type="entry name" value="Peptidase_S1A"/>
</dbReference>
<evidence type="ECO:0000256" key="1">
    <source>
        <dbReference type="ARBA" id="ARBA00022670"/>
    </source>
</evidence>
<dbReference type="Gene3D" id="2.40.10.10">
    <property type="entry name" value="Trypsin-like serine proteases"/>
    <property type="match status" value="1"/>
</dbReference>
<gene>
    <name evidence="7" type="primary">TMPRSS12</name>
</gene>
<dbReference type="FunFam" id="2.40.10.10:FF:000060">
    <property type="entry name" value="Acrosin"/>
    <property type="match status" value="1"/>
</dbReference>
<dbReference type="PANTHER" id="PTHR24252:SF21">
    <property type="entry name" value="TRANSMEMBRANE SERINE PROTEASE 12"/>
    <property type="match status" value="1"/>
</dbReference>
<dbReference type="PRINTS" id="PR00722">
    <property type="entry name" value="CHYMOTRYPSIN"/>
</dbReference>
<dbReference type="InterPro" id="IPR009003">
    <property type="entry name" value="Peptidase_S1_PA"/>
</dbReference>
<dbReference type="Ensembl" id="ENSPTIT00000008484.1">
    <property type="protein sequence ID" value="ENSPTIP00000004728.1"/>
    <property type="gene ID" value="ENSPTIG00000007159.1"/>
</dbReference>
<keyword evidence="2" id="KW-0378">Hydrolase</keyword>
<sequence>YAAHYSLSERTGRGPRQEQVAAPGWPEAPRARRRAPQAREEGAADEEDCGTAPLADALKGSRIIGGTEAQIGAWPWLVSLQIQSGKILAHICGGSLVKSKWVLTAAHCTKDTRDPLMWRVVIGTNNIHGGPPYSKKIKVKAIIIHPDFNLETYVNDIALFHLKKAVRYNDYVQPICLPFDVFQMLDQNTKCFISGWGRTKEEGNVTDVLQEAEVHYISRKICDSEKSYGQIIPNTSFCAGDEDGIFDTCRVRPNNFPLQYLLKLEGNLNRPLITFCESTKFFFLLLNYIPTIQILLLS</sequence>
<dbReference type="Proteomes" id="UP000675900">
    <property type="component" value="Unassembled WGS sequence"/>
</dbReference>
<dbReference type="SUPFAM" id="SSF50494">
    <property type="entry name" value="Trypsin-like serine proteases"/>
    <property type="match status" value="1"/>
</dbReference>
<evidence type="ECO:0000256" key="4">
    <source>
        <dbReference type="ARBA" id="ARBA00023157"/>
    </source>
</evidence>
<dbReference type="SMART" id="SM00020">
    <property type="entry name" value="Tryp_SPc"/>
    <property type="match status" value="1"/>
</dbReference>
<keyword evidence="3" id="KW-0720">Serine protease</keyword>
<organism evidence="7 8">
    <name type="scientific">Panthera tigris altaica</name>
    <name type="common">Siberian tiger</name>
    <dbReference type="NCBI Taxonomy" id="74533"/>
    <lineage>
        <taxon>Eukaryota</taxon>
        <taxon>Metazoa</taxon>
        <taxon>Chordata</taxon>
        <taxon>Craniata</taxon>
        <taxon>Vertebrata</taxon>
        <taxon>Euteleostomi</taxon>
        <taxon>Mammalia</taxon>
        <taxon>Eutheria</taxon>
        <taxon>Laurasiatheria</taxon>
        <taxon>Carnivora</taxon>
        <taxon>Feliformia</taxon>
        <taxon>Felidae</taxon>
        <taxon>Pantherinae</taxon>
        <taxon>Panthera</taxon>
    </lineage>
</organism>
<proteinExistence type="predicted"/>
<evidence type="ECO:0000256" key="5">
    <source>
        <dbReference type="SAM" id="MobiDB-lite"/>
    </source>
</evidence>
<feature type="domain" description="Peptidase S1" evidence="6">
    <location>
        <begin position="63"/>
        <end position="298"/>
    </location>
</feature>
<name>A0A8C9JJ80_PANTA</name>
<reference evidence="7" key="2">
    <citation type="submission" date="2025-09" db="UniProtKB">
        <authorList>
            <consortium name="Ensembl"/>
        </authorList>
    </citation>
    <scope>IDENTIFICATION</scope>
</reference>
<evidence type="ECO:0000313" key="7">
    <source>
        <dbReference type="Ensembl" id="ENSPTIP00000004728.1"/>
    </source>
</evidence>
<accession>A0A8C9JJ80</accession>
<keyword evidence="1" id="KW-0645">Protease</keyword>
<keyword evidence="4" id="KW-1015">Disulfide bond</keyword>
<dbReference type="GeneTree" id="ENSGT00940000161878"/>
<dbReference type="PANTHER" id="PTHR24252">
    <property type="entry name" value="ACROSIN-RELATED"/>
    <property type="match status" value="1"/>
</dbReference>
<dbReference type="PROSITE" id="PS50240">
    <property type="entry name" value="TRYPSIN_DOM"/>
    <property type="match status" value="1"/>
</dbReference>